<dbReference type="InterPro" id="IPR027417">
    <property type="entry name" value="P-loop_NTPase"/>
</dbReference>
<dbReference type="PANTHER" id="PTHR16305">
    <property type="entry name" value="TESTICULAR SOLUBLE ADENYLYL CYCLASE"/>
    <property type="match status" value="1"/>
</dbReference>
<keyword evidence="1" id="KW-0547">Nucleotide-binding</keyword>
<dbReference type="InterPro" id="IPR011990">
    <property type="entry name" value="TPR-like_helical_dom_sf"/>
</dbReference>
<dbReference type="PANTHER" id="PTHR16305:SF35">
    <property type="entry name" value="TRANSCRIPTIONAL ACTIVATOR DOMAIN"/>
    <property type="match status" value="1"/>
</dbReference>
<protein>
    <submittedName>
        <fullName evidence="4">LuxR-family transcriptional regulator</fullName>
    </submittedName>
</protein>
<dbReference type="Pfam" id="PF13191">
    <property type="entry name" value="AAA_16"/>
    <property type="match status" value="1"/>
</dbReference>
<dbReference type="SUPFAM" id="SSF48452">
    <property type="entry name" value="TPR-like"/>
    <property type="match status" value="2"/>
</dbReference>
<evidence type="ECO:0000259" key="3">
    <source>
        <dbReference type="Pfam" id="PF13191"/>
    </source>
</evidence>
<evidence type="ECO:0000313" key="5">
    <source>
        <dbReference type="Proteomes" id="UP000264006"/>
    </source>
</evidence>
<dbReference type="GO" id="GO:0005737">
    <property type="term" value="C:cytoplasm"/>
    <property type="evidence" value="ECO:0007669"/>
    <property type="project" value="TreeGrafter"/>
</dbReference>
<dbReference type="SUPFAM" id="SSF52540">
    <property type="entry name" value="P-loop containing nucleoside triphosphate hydrolases"/>
    <property type="match status" value="1"/>
</dbReference>
<dbReference type="Proteomes" id="UP000264006">
    <property type="component" value="Chromosome"/>
</dbReference>
<sequence length="1075" mass="115496">MRTSGGRPLGRDDELGVLLRVAEEARRGHDARIVLVSGDAGIGKSTVVDTFVAGLEGARVLRGECLDTGAGQLPYAATVQAIRPVLRDPEQWGVEISAAARVSLSRLVPDLLGAEGMTSRVDALGQDQLVEHLLGVVEQAAAACPLLVLVIEDVHWCDPASRDVLGYLLANLGGVRALVVMTARTTEIGRGHPARPLLDTVTRSPRATRLDLGPLDAAALLSLLRDRVMDARELGDVMDRSGGNPLYALELANGHGALTDQLADLLLARFDGCAQRTKQVLRILAAVGGPVDHVVLLEVSSLAPDELDAAVREAIERHLLIVDGVAYRLRHALIADAIEAGSLPSELLAVHSALADRLLQGGGIDAEDAAELARHLRVAGRRDEELEAAFRAATHARTVFAYRDARLSLERVAELWHLVPDAEARVGTDLPGVMQAASQCALADLDERRTVALATKGLELLGDAEQDRERAAALHTLVGRGHDLDWERSEPAFRTALSLVRDQRTPLRARVEAAFSTAMMKQGIFGEGEALAAHAAEVAEAVGEQTAWAEALITLATIRGQRGDAAESARLFARARRVAEDAGAVVQQMRAASGHSGILANQGAFEAAIEECQRAVDLAEAHGLGRTRGMDLRINLLGPSIDLGRLEEALAIGLEAMVLAPEGAARGGLLTQTGMAAIRSGDVRLARWLMEEADREMASSRQIWFQCFWGQLATEVALAEGDHETAVARVRVAFTAATDPDGPAFWAGEVGALYAEAVRAAGIDEDLDPVVRAVRDRAATGETRVHAGERMRLEAMALVSRGGDPKAVIERWNDALACYEAMPMPQRVAMCLLELGELHLRVGDRPAARTALARAARTAKDIGARPLLRRAKELLARHGLSTPTVEHTGVSATGQPEPATGRWQQTGHGWVIGLRDTSAVVPDAKGVRDIAVLLDNSGQDVHVFDLTGSGVLERRLEVIDDQARRRYARRIVELDERAALAAHHGDEATLETVRAERGWLVGQLRASAGLGHRTRLGADGEEKARQAVGARIRYAIKRIDEVCPDLADHLRRSIDLGVHCRYDPEVEVCWDVRTS</sequence>
<dbReference type="EMBL" id="CP031165">
    <property type="protein sequence ID" value="AXV08941.1"/>
    <property type="molecule type" value="Genomic_DNA"/>
</dbReference>
<feature type="domain" description="Orc1-like AAA ATPase" evidence="3">
    <location>
        <begin position="8"/>
        <end position="174"/>
    </location>
</feature>
<dbReference type="Gene3D" id="1.25.40.10">
    <property type="entry name" value="Tetratricopeptide repeat domain"/>
    <property type="match status" value="1"/>
</dbReference>
<organism evidence="4 5">
    <name type="scientific">Euzebya pacifica</name>
    <dbReference type="NCBI Taxonomy" id="1608957"/>
    <lineage>
        <taxon>Bacteria</taxon>
        <taxon>Bacillati</taxon>
        <taxon>Actinomycetota</taxon>
        <taxon>Nitriliruptoria</taxon>
        <taxon>Euzebyales</taxon>
    </lineage>
</organism>
<keyword evidence="2" id="KW-0067">ATP-binding</keyword>
<accession>A0A346Y394</accession>
<proteinExistence type="predicted"/>
<dbReference type="GO" id="GO:0004016">
    <property type="term" value="F:adenylate cyclase activity"/>
    <property type="evidence" value="ECO:0007669"/>
    <property type="project" value="TreeGrafter"/>
</dbReference>
<reference evidence="4 5" key="1">
    <citation type="submission" date="2018-09" db="EMBL/GenBank/DDBJ databases">
        <title>Complete genome sequence of Euzebya sp. DY32-46 isolated from seawater of Pacific Ocean.</title>
        <authorList>
            <person name="Xu L."/>
            <person name="Wu Y.-H."/>
            <person name="Xu X.-W."/>
        </authorList>
    </citation>
    <scope>NUCLEOTIDE SEQUENCE [LARGE SCALE GENOMIC DNA]</scope>
    <source>
        <strain evidence="4 5">DY32-46</strain>
    </source>
</reference>
<dbReference type="GO" id="GO:0005524">
    <property type="term" value="F:ATP binding"/>
    <property type="evidence" value="ECO:0007669"/>
    <property type="project" value="UniProtKB-KW"/>
</dbReference>
<keyword evidence="5" id="KW-1185">Reference proteome</keyword>
<dbReference type="KEGG" id="euz:DVS28_a4275"/>
<dbReference type="AlphaFoldDB" id="A0A346Y394"/>
<evidence type="ECO:0000313" key="4">
    <source>
        <dbReference type="EMBL" id="AXV08941.1"/>
    </source>
</evidence>
<dbReference type="InterPro" id="IPR041664">
    <property type="entry name" value="AAA_16"/>
</dbReference>
<evidence type="ECO:0000256" key="2">
    <source>
        <dbReference type="ARBA" id="ARBA00022840"/>
    </source>
</evidence>
<evidence type="ECO:0000256" key="1">
    <source>
        <dbReference type="ARBA" id="ARBA00022741"/>
    </source>
</evidence>
<gene>
    <name evidence="4" type="ORF">DVS28_a4275</name>
</gene>
<name>A0A346Y394_9ACTN</name>